<dbReference type="SUPFAM" id="SSF56349">
    <property type="entry name" value="DNA breaking-rejoining enzymes"/>
    <property type="match status" value="1"/>
</dbReference>
<dbReference type="KEGG" id="alm:AO498_14995"/>
<dbReference type="PROSITE" id="PS51900">
    <property type="entry name" value="CB"/>
    <property type="match status" value="1"/>
</dbReference>
<evidence type="ECO:0000313" key="9">
    <source>
        <dbReference type="Proteomes" id="UP000073816"/>
    </source>
</evidence>
<dbReference type="Pfam" id="PF00589">
    <property type="entry name" value="Phage_integrase"/>
    <property type="match status" value="1"/>
</dbReference>
<keyword evidence="1" id="KW-0159">Chromosome partition</keyword>
<keyword evidence="4" id="KW-0233">DNA recombination</keyword>
<dbReference type="GO" id="GO:0006310">
    <property type="term" value="P:DNA recombination"/>
    <property type="evidence" value="ECO:0007669"/>
    <property type="project" value="UniProtKB-KW"/>
</dbReference>
<dbReference type="PANTHER" id="PTHR30349:SF81">
    <property type="entry name" value="TYROSINE RECOMBINASE XERC"/>
    <property type="match status" value="1"/>
</dbReference>
<evidence type="ECO:0000313" key="8">
    <source>
        <dbReference type="EMBL" id="AMQ57759.1"/>
    </source>
</evidence>
<dbReference type="Gene3D" id="1.10.443.10">
    <property type="entry name" value="Intergrase catalytic core"/>
    <property type="match status" value="1"/>
</dbReference>
<proteinExistence type="predicted"/>
<dbReference type="OrthoDB" id="9801717at2"/>
<keyword evidence="3 5" id="KW-0238">DNA-binding</keyword>
<dbReference type="Pfam" id="PF13495">
    <property type="entry name" value="Phage_int_SAM_4"/>
    <property type="match status" value="1"/>
</dbReference>
<dbReference type="PROSITE" id="PS51898">
    <property type="entry name" value="TYR_RECOMBINASE"/>
    <property type="match status" value="1"/>
</dbReference>
<dbReference type="STRING" id="1727163.AO498_14995"/>
<dbReference type="EMBL" id="CP012836">
    <property type="protein sequence ID" value="AMQ57759.1"/>
    <property type="molecule type" value="Genomic_DNA"/>
</dbReference>
<dbReference type="AlphaFoldDB" id="A0A142ERK4"/>
<dbReference type="InterPro" id="IPR004107">
    <property type="entry name" value="Integrase_SAM-like_N"/>
</dbReference>
<dbReference type="InterPro" id="IPR002104">
    <property type="entry name" value="Integrase_catalytic"/>
</dbReference>
<name>A0A142ERK4_9BACT</name>
<dbReference type="Proteomes" id="UP000073816">
    <property type="component" value="Chromosome"/>
</dbReference>
<dbReference type="InterPro" id="IPR011010">
    <property type="entry name" value="DNA_brk_join_enz"/>
</dbReference>
<dbReference type="PATRIC" id="fig|1727163.4.peg.3150"/>
<feature type="domain" description="Core-binding (CB)" evidence="7">
    <location>
        <begin position="173"/>
        <end position="252"/>
    </location>
</feature>
<dbReference type="GO" id="GO:0003677">
    <property type="term" value="F:DNA binding"/>
    <property type="evidence" value="ECO:0007669"/>
    <property type="project" value="UniProtKB-UniRule"/>
</dbReference>
<gene>
    <name evidence="8" type="ORF">AO498_14995</name>
</gene>
<evidence type="ECO:0000256" key="4">
    <source>
        <dbReference type="ARBA" id="ARBA00023172"/>
    </source>
</evidence>
<organism evidence="8 9">
    <name type="scientific">Algoriphagus sanaruensis</name>
    <dbReference type="NCBI Taxonomy" id="1727163"/>
    <lineage>
        <taxon>Bacteria</taxon>
        <taxon>Pseudomonadati</taxon>
        <taxon>Bacteroidota</taxon>
        <taxon>Cytophagia</taxon>
        <taxon>Cytophagales</taxon>
        <taxon>Cyclobacteriaceae</taxon>
        <taxon>Algoriphagus</taxon>
    </lineage>
</organism>
<dbReference type="InterPro" id="IPR010998">
    <property type="entry name" value="Integrase_recombinase_N"/>
</dbReference>
<reference evidence="8 9" key="2">
    <citation type="journal article" date="2016" name="Genome Announc.">
        <title>Complete Genome Sequence of Algoriphagus sp. Strain M8-2, Isolated from a Brackish Lake.</title>
        <authorList>
            <person name="Muraguchi Y."/>
            <person name="Kushimoto K."/>
            <person name="Ohtsubo Y."/>
            <person name="Suzuki T."/>
            <person name="Dohra H."/>
            <person name="Kimbara K."/>
            <person name="Shintani M."/>
        </authorList>
    </citation>
    <scope>NUCLEOTIDE SEQUENCE [LARGE SCALE GENOMIC DNA]</scope>
    <source>
        <strain evidence="8 9">M8-2</strain>
    </source>
</reference>
<keyword evidence="9" id="KW-1185">Reference proteome</keyword>
<evidence type="ECO:0000256" key="3">
    <source>
        <dbReference type="ARBA" id="ARBA00023125"/>
    </source>
</evidence>
<keyword evidence="2" id="KW-0229">DNA integration</keyword>
<dbReference type="GO" id="GO:0007059">
    <property type="term" value="P:chromosome segregation"/>
    <property type="evidence" value="ECO:0007669"/>
    <property type="project" value="UniProtKB-KW"/>
</dbReference>
<feature type="domain" description="Tyr recombinase" evidence="6">
    <location>
        <begin position="269"/>
        <end position="449"/>
    </location>
</feature>
<dbReference type="NCBIfam" id="NF040815">
    <property type="entry name" value="recomb_XerA_Arch"/>
    <property type="match status" value="1"/>
</dbReference>
<dbReference type="RefSeq" id="WP_067549481.1">
    <property type="nucleotide sequence ID" value="NZ_CP012836.1"/>
</dbReference>
<reference evidence="9" key="1">
    <citation type="submission" date="2015-09" db="EMBL/GenBank/DDBJ databases">
        <title>Complete sequence of Algoriphagus sp. M8-2.</title>
        <authorList>
            <person name="Shintani M."/>
        </authorList>
    </citation>
    <scope>NUCLEOTIDE SEQUENCE [LARGE SCALE GENOMIC DNA]</scope>
    <source>
        <strain evidence="9">M8-2</strain>
    </source>
</reference>
<dbReference type="InterPro" id="IPR044068">
    <property type="entry name" value="CB"/>
</dbReference>
<dbReference type="Gene3D" id="1.10.150.130">
    <property type="match status" value="1"/>
</dbReference>
<accession>A0A142ERK4</accession>
<evidence type="ECO:0000256" key="5">
    <source>
        <dbReference type="PROSITE-ProRule" id="PRU01248"/>
    </source>
</evidence>
<protein>
    <submittedName>
        <fullName evidence="8">Recombinase XerD</fullName>
    </submittedName>
</protein>
<evidence type="ECO:0000259" key="6">
    <source>
        <dbReference type="PROSITE" id="PS51898"/>
    </source>
</evidence>
<evidence type="ECO:0000256" key="1">
    <source>
        <dbReference type="ARBA" id="ARBA00022829"/>
    </source>
</evidence>
<dbReference type="InterPro" id="IPR013762">
    <property type="entry name" value="Integrase-like_cat_sf"/>
</dbReference>
<evidence type="ECO:0000256" key="2">
    <source>
        <dbReference type="ARBA" id="ARBA00022908"/>
    </source>
</evidence>
<dbReference type="GO" id="GO:0015074">
    <property type="term" value="P:DNA integration"/>
    <property type="evidence" value="ECO:0007669"/>
    <property type="project" value="UniProtKB-KW"/>
</dbReference>
<sequence length="455" mass="53308">MNPFPITLLVTEKKIFLKMPKNEADLDFVRSLRYSRWNGESYRWEIPNYPGNLDNIKRHFGDRISELTETLEPEPPKEEIYIPEKGQVLIIKEKGSLKLHFLYHDELIKAVKQIPFYRWDVAQKHWILPFSPKYEQEIRQKIAELGLELVYREKTKSKSEKRAKLNTQGFTKTCPPEYIQKLQERRYSPQTLKAYSALFTEFINFFPNRELDDLEEKDIMDFSTHLVINRKVSSSYQNQAINAIKFYFEKVKGGPRKFYPIDRPQREKILPEVCSEEEVVSILKNTSNLKHRAILTTIYSAGLRISELINLKISHIDSNRMQIRVEQSKGKKDRYTLLSPKTLKLLREYIKEYRPNFYLFEGQGSAKETPVPYAARSIQAILKESAKKAGITKSISVHTLRHSFATHLLEHGTDLRYIQSLLGHESSKTTEIYTHVTTKGFDQIKSPLDKLDMDD</sequence>
<dbReference type="InterPro" id="IPR050090">
    <property type="entry name" value="Tyrosine_recombinase_XerCD"/>
</dbReference>
<dbReference type="PANTHER" id="PTHR30349">
    <property type="entry name" value="PHAGE INTEGRASE-RELATED"/>
    <property type="match status" value="1"/>
</dbReference>
<dbReference type="CDD" id="cd01193">
    <property type="entry name" value="INT_IntI_C"/>
    <property type="match status" value="1"/>
</dbReference>
<evidence type="ECO:0000259" key="7">
    <source>
        <dbReference type="PROSITE" id="PS51900"/>
    </source>
</evidence>